<dbReference type="SUPFAM" id="SSF47413">
    <property type="entry name" value="lambda repressor-like DNA-binding domains"/>
    <property type="match status" value="1"/>
</dbReference>
<dbReference type="Gene3D" id="1.10.260.40">
    <property type="entry name" value="lambda repressor-like DNA-binding domains"/>
    <property type="match status" value="1"/>
</dbReference>
<evidence type="ECO:0000259" key="1">
    <source>
        <dbReference type="PROSITE" id="PS50943"/>
    </source>
</evidence>
<comment type="caution">
    <text evidence="2">The sequence shown here is derived from an EMBL/GenBank/DDBJ whole genome shotgun (WGS) entry which is preliminary data.</text>
</comment>
<dbReference type="PROSITE" id="PS50943">
    <property type="entry name" value="HTH_CROC1"/>
    <property type="match status" value="1"/>
</dbReference>
<dbReference type="CDD" id="cd00093">
    <property type="entry name" value="HTH_XRE"/>
    <property type="match status" value="1"/>
</dbReference>
<dbReference type="InterPro" id="IPR010982">
    <property type="entry name" value="Lambda_DNA-bd_dom_sf"/>
</dbReference>
<keyword evidence="3" id="KW-1185">Reference proteome</keyword>
<dbReference type="InterPro" id="IPR001387">
    <property type="entry name" value="Cro/C1-type_HTH"/>
</dbReference>
<dbReference type="SMART" id="SM00530">
    <property type="entry name" value="HTH_XRE"/>
    <property type="match status" value="1"/>
</dbReference>
<dbReference type="Proteomes" id="UP001223390">
    <property type="component" value="Unassembled WGS sequence"/>
</dbReference>
<evidence type="ECO:0000313" key="2">
    <source>
        <dbReference type="EMBL" id="MDK9495482.1"/>
    </source>
</evidence>
<dbReference type="Pfam" id="PF01381">
    <property type="entry name" value="HTH_3"/>
    <property type="match status" value="1"/>
</dbReference>
<reference evidence="2 3" key="1">
    <citation type="submission" date="2023-05" db="EMBL/GenBank/DDBJ databases">
        <title>Sequencing and Assembly of Streptomyces sp. NP73.</title>
        <authorList>
            <person name="Konwar A.N."/>
            <person name="Saikia K."/>
            <person name="Thakur D."/>
        </authorList>
    </citation>
    <scope>NUCLEOTIDE SEQUENCE [LARGE SCALE GENOMIC DNA]</scope>
    <source>
        <strain evidence="2 3">NP73</strain>
    </source>
</reference>
<accession>A0ABT7GPG3</accession>
<dbReference type="EMBL" id="JASITI010000006">
    <property type="protein sequence ID" value="MDK9495482.1"/>
    <property type="molecule type" value="Genomic_DNA"/>
</dbReference>
<name>A0ABT7GPG3_9ACTN</name>
<feature type="domain" description="HTH cro/C1-type" evidence="1">
    <location>
        <begin position="10"/>
        <end position="71"/>
    </location>
</feature>
<organism evidence="2 3">
    <name type="scientific">Streptomyces katrae</name>
    <dbReference type="NCBI Taxonomy" id="68223"/>
    <lineage>
        <taxon>Bacteria</taxon>
        <taxon>Bacillati</taxon>
        <taxon>Actinomycetota</taxon>
        <taxon>Actinomycetes</taxon>
        <taxon>Kitasatosporales</taxon>
        <taxon>Streptomycetaceae</taxon>
        <taxon>Streptomyces</taxon>
    </lineage>
</organism>
<gene>
    <name evidence="2" type="ORF">QEZ40_006132</name>
</gene>
<dbReference type="RefSeq" id="WP_285341080.1">
    <property type="nucleotide sequence ID" value="NZ_JASITI010000006.1"/>
</dbReference>
<protein>
    <submittedName>
        <fullName evidence="2">Helix-turn-helix transcriptional regulator</fullName>
    </submittedName>
</protein>
<sequence>MPAETIGQLLKRLRDEHGWTQQQVADEYCRVTGTVTKDAREVGRWERDKRLPTPDTRRHLATVFGVPAGDLDRAAAAARRARCQAPSAGSQPVMAEAAEMDRRTFVGTVTAAALTTAIPVPRHVDPALIPYFEQQLDGHYRADMLLGPRALIGTISAQCDLISQLVNAADGTTRQRMARVGVHYAAFAAWLYLDAGDPVTALRCHDVAQELAHRSRDREAVACALVDRAMARTDQGMGTAVLDLCEGALMDASLLSPEVQVFALQQQAHGASLLGDRRHVDELLDRAGRLLDAVDVEAWGTACLRTPHYIEVQRATCYGRLGLAHAADRLWQQIIPSAPPTSRRDVGVWTGRQAVAAAALRQPERAVELARHAAGIVMETGSERARRELAAVKAGMAPWQAEPIGQALAEVLAPIGKGV</sequence>
<evidence type="ECO:0000313" key="3">
    <source>
        <dbReference type="Proteomes" id="UP001223390"/>
    </source>
</evidence>
<proteinExistence type="predicted"/>